<dbReference type="EMBL" id="GGEC01051520">
    <property type="protein sequence ID" value="MBX32004.1"/>
    <property type="molecule type" value="Transcribed_RNA"/>
</dbReference>
<proteinExistence type="predicted"/>
<protein>
    <submittedName>
        <fullName evidence="1">DNA-directed RNA polymerase</fullName>
    </submittedName>
</protein>
<evidence type="ECO:0000313" key="1">
    <source>
        <dbReference type="EMBL" id="MBX32004.1"/>
    </source>
</evidence>
<name>A0A2P2MP48_RHIMU</name>
<sequence>MLLSDALLLLFGPYTWSMRIFKK</sequence>
<reference evidence="1" key="1">
    <citation type="submission" date="2018-02" db="EMBL/GenBank/DDBJ databases">
        <title>Rhizophora mucronata_Transcriptome.</title>
        <authorList>
            <person name="Meera S.P."/>
            <person name="Sreeshan A."/>
            <person name="Augustine A."/>
        </authorList>
    </citation>
    <scope>NUCLEOTIDE SEQUENCE</scope>
    <source>
        <tissue evidence="1">Leaf</tissue>
    </source>
</reference>
<accession>A0A2P2MP48</accession>
<dbReference type="GO" id="GO:0000428">
    <property type="term" value="C:DNA-directed RNA polymerase complex"/>
    <property type="evidence" value="ECO:0007669"/>
    <property type="project" value="UniProtKB-KW"/>
</dbReference>
<organism evidence="1">
    <name type="scientific">Rhizophora mucronata</name>
    <name type="common">Asiatic mangrove</name>
    <dbReference type="NCBI Taxonomy" id="61149"/>
    <lineage>
        <taxon>Eukaryota</taxon>
        <taxon>Viridiplantae</taxon>
        <taxon>Streptophyta</taxon>
        <taxon>Embryophyta</taxon>
        <taxon>Tracheophyta</taxon>
        <taxon>Spermatophyta</taxon>
        <taxon>Magnoliopsida</taxon>
        <taxon>eudicotyledons</taxon>
        <taxon>Gunneridae</taxon>
        <taxon>Pentapetalae</taxon>
        <taxon>rosids</taxon>
        <taxon>fabids</taxon>
        <taxon>Malpighiales</taxon>
        <taxon>Rhizophoraceae</taxon>
        <taxon>Rhizophora</taxon>
    </lineage>
</organism>
<keyword evidence="1" id="KW-0804">Transcription</keyword>
<keyword evidence="1" id="KW-0240">DNA-directed RNA polymerase</keyword>
<dbReference type="AlphaFoldDB" id="A0A2P2MP48"/>